<dbReference type="Pfam" id="PF24626">
    <property type="entry name" value="SH3_Tf2-1"/>
    <property type="match status" value="1"/>
</dbReference>
<organism evidence="4 5">
    <name type="scientific">Gossypium australe</name>
    <dbReference type="NCBI Taxonomy" id="47621"/>
    <lineage>
        <taxon>Eukaryota</taxon>
        <taxon>Viridiplantae</taxon>
        <taxon>Streptophyta</taxon>
        <taxon>Embryophyta</taxon>
        <taxon>Tracheophyta</taxon>
        <taxon>Spermatophyta</taxon>
        <taxon>Magnoliopsida</taxon>
        <taxon>eudicotyledons</taxon>
        <taxon>Gunneridae</taxon>
        <taxon>Pentapetalae</taxon>
        <taxon>rosids</taxon>
        <taxon>malvids</taxon>
        <taxon>Malvales</taxon>
        <taxon>Malvaceae</taxon>
        <taxon>Malvoideae</taxon>
        <taxon>Gossypium</taxon>
    </lineage>
</organism>
<accession>A0A5B6W8C9</accession>
<evidence type="ECO:0000259" key="3">
    <source>
        <dbReference type="Pfam" id="PF24626"/>
    </source>
</evidence>
<evidence type="ECO:0000259" key="2">
    <source>
        <dbReference type="Pfam" id="PF00078"/>
    </source>
</evidence>
<dbReference type="SUPFAM" id="SSF56672">
    <property type="entry name" value="DNA/RNA polymerases"/>
    <property type="match status" value="1"/>
</dbReference>
<dbReference type="Pfam" id="PF00078">
    <property type="entry name" value="RVT_1"/>
    <property type="match status" value="1"/>
</dbReference>
<reference evidence="5" key="1">
    <citation type="journal article" date="2019" name="Plant Biotechnol. J.">
        <title>Genome sequencing of the Australian wild diploid species Gossypium australe highlights disease resistance and delayed gland morphogenesis.</title>
        <authorList>
            <person name="Cai Y."/>
            <person name="Cai X."/>
            <person name="Wang Q."/>
            <person name="Wang P."/>
            <person name="Zhang Y."/>
            <person name="Cai C."/>
            <person name="Xu Y."/>
            <person name="Wang K."/>
            <person name="Zhou Z."/>
            <person name="Wang C."/>
            <person name="Geng S."/>
            <person name="Li B."/>
            <person name="Dong Q."/>
            <person name="Hou Y."/>
            <person name="Wang H."/>
            <person name="Ai P."/>
            <person name="Liu Z."/>
            <person name="Yi F."/>
            <person name="Sun M."/>
            <person name="An G."/>
            <person name="Cheng J."/>
            <person name="Zhang Y."/>
            <person name="Shi Q."/>
            <person name="Xie Y."/>
            <person name="Shi X."/>
            <person name="Chang Y."/>
            <person name="Huang F."/>
            <person name="Chen Y."/>
            <person name="Hong S."/>
            <person name="Mi L."/>
            <person name="Sun Q."/>
            <person name="Zhang L."/>
            <person name="Zhou B."/>
            <person name="Peng R."/>
            <person name="Zhang X."/>
            <person name="Liu F."/>
        </authorList>
    </citation>
    <scope>NUCLEOTIDE SEQUENCE [LARGE SCALE GENOMIC DNA]</scope>
    <source>
        <strain evidence="5">cv. PA1801</strain>
    </source>
</reference>
<feature type="domain" description="Tf2-1-like SH3-like" evidence="3">
    <location>
        <begin position="459"/>
        <end position="512"/>
    </location>
</feature>
<dbReference type="Gene3D" id="3.30.70.270">
    <property type="match status" value="2"/>
</dbReference>
<protein>
    <submittedName>
        <fullName evidence="4">Retrotransposon protein</fullName>
    </submittedName>
</protein>
<dbReference type="InterPro" id="IPR043502">
    <property type="entry name" value="DNA/RNA_pol_sf"/>
</dbReference>
<feature type="region of interest" description="Disordered" evidence="1">
    <location>
        <begin position="22"/>
        <end position="47"/>
    </location>
</feature>
<keyword evidence="5" id="KW-1185">Reference proteome</keyword>
<evidence type="ECO:0000313" key="5">
    <source>
        <dbReference type="Proteomes" id="UP000325315"/>
    </source>
</evidence>
<dbReference type="InterPro" id="IPR053134">
    <property type="entry name" value="RNA-dir_DNA_polymerase"/>
</dbReference>
<feature type="region of interest" description="Disordered" evidence="1">
    <location>
        <begin position="72"/>
        <end position="91"/>
    </location>
</feature>
<sequence length="546" mass="62499">MFSTLPPKKAREEDNLVTVLSKFSSRSRPRQPISKFQTRPADSMSSVHNAPRPLCDFCGKPYTSECRYKQQKGRCPSQSSNTGMNHTDARDTTARSEVRVLARTYVIQAREKVTALDIVTIILVPMINEFTDVFFEELPSLPPECEVAFAIELIPGTAPISITSYKIVLTELKELQAQVQELLDRGFIRLSVSPWGAPGATIFSKIDLRSGYYYMRMKGCSVMKIAFRTRYDHFEFLVMPFGLTNTPAAFMDLMNRVFQPQLDRFVVIFIDDILIYSKIESKHAQHLRTVLQILCEKQLYAKFRKFEFWLKEFGFLGHMVFADGIRFDPSKISAIVNLKAPKNVSEFVWSDECQQSFARLKRMLTKAPVLTLPESGNEFVVYNDIEDPKLAAKQEQVQSDLTTDSLLEVKAEHQVPSGLLDYQSSIQMEPLEALYGRKCRTPLYLPDLSKSKLIGTDLKKVLRFGRKGKLSSRFVGPYETTERVSPVAYRLALPPELDKIHNVFHVSMLRRYKSDPSHVLTPCEVEIQLDLSYSEEPNRILVREEK</sequence>
<evidence type="ECO:0000256" key="1">
    <source>
        <dbReference type="SAM" id="MobiDB-lite"/>
    </source>
</evidence>
<dbReference type="Gene3D" id="3.10.10.10">
    <property type="entry name" value="HIV Type 1 Reverse Transcriptase, subunit A, domain 1"/>
    <property type="match status" value="2"/>
</dbReference>
<name>A0A5B6W8C9_9ROSI</name>
<dbReference type="AlphaFoldDB" id="A0A5B6W8C9"/>
<feature type="domain" description="Reverse transcriptase" evidence="2">
    <location>
        <begin position="197"/>
        <end position="319"/>
    </location>
</feature>
<dbReference type="InterPro" id="IPR056924">
    <property type="entry name" value="SH3_Tf2-1"/>
</dbReference>
<comment type="caution">
    <text evidence="4">The sequence shown here is derived from an EMBL/GenBank/DDBJ whole genome shotgun (WGS) entry which is preliminary data.</text>
</comment>
<dbReference type="PANTHER" id="PTHR24559">
    <property type="entry name" value="TRANSPOSON TY3-I GAG-POL POLYPROTEIN"/>
    <property type="match status" value="1"/>
</dbReference>
<feature type="compositionally biased region" description="Polar residues" evidence="1">
    <location>
        <begin position="76"/>
        <end position="85"/>
    </location>
</feature>
<dbReference type="PANTHER" id="PTHR24559:SF444">
    <property type="entry name" value="REVERSE TRANSCRIPTASE DOMAIN-CONTAINING PROTEIN"/>
    <property type="match status" value="1"/>
</dbReference>
<dbReference type="InterPro" id="IPR043128">
    <property type="entry name" value="Rev_trsase/Diguanyl_cyclase"/>
</dbReference>
<dbReference type="Proteomes" id="UP000325315">
    <property type="component" value="Unassembled WGS sequence"/>
</dbReference>
<gene>
    <name evidence="4" type="ORF">EPI10_011330</name>
</gene>
<proteinExistence type="predicted"/>
<dbReference type="OrthoDB" id="998764at2759"/>
<dbReference type="EMBL" id="SMMG02000004">
    <property type="protein sequence ID" value="KAA3477445.1"/>
    <property type="molecule type" value="Genomic_DNA"/>
</dbReference>
<evidence type="ECO:0000313" key="4">
    <source>
        <dbReference type="EMBL" id="KAA3477445.1"/>
    </source>
</evidence>
<dbReference type="InterPro" id="IPR000477">
    <property type="entry name" value="RT_dom"/>
</dbReference>
<dbReference type="CDD" id="cd01647">
    <property type="entry name" value="RT_LTR"/>
    <property type="match status" value="1"/>
</dbReference>